<sequence length="250" mass="28246">MPRGLRRRKAIETIPTYHAPMAMKTRSILKGPKNIYTEPVNNPRIADNAGQLRWSNAGLRQKVDSDAGGPNINIQTTIQKIQAYKPPEYVSPYGEARKVISETSKTRTSVVRTRPPGRSSQGIPPWRCCFAQRGIPEWDRHVDISIPGTFRICIALSCQHQKCKDCLWETSELPDHPQNRIRADSKLDETEDSSPSPPEMDEDAPDEENQTVAEKRSMAPPSMGGINRDPRTGRARLWTKKWYGKGETRS</sequence>
<keyword evidence="3" id="KW-1185">Reference proteome</keyword>
<dbReference type="EMBL" id="FJUW01000004">
    <property type="protein sequence ID" value="CZS90985.1"/>
    <property type="molecule type" value="Genomic_DNA"/>
</dbReference>
<feature type="region of interest" description="Disordered" evidence="1">
    <location>
        <begin position="175"/>
        <end position="250"/>
    </location>
</feature>
<dbReference type="InParanoid" id="A0A1E1JYN1"/>
<reference evidence="3" key="1">
    <citation type="submission" date="2016-03" db="EMBL/GenBank/DDBJ databases">
        <authorList>
            <person name="Ploux O."/>
        </authorList>
    </citation>
    <scope>NUCLEOTIDE SEQUENCE [LARGE SCALE GENOMIC DNA]</scope>
    <source>
        <strain evidence="3">UK7</strain>
    </source>
</reference>
<feature type="region of interest" description="Disordered" evidence="1">
    <location>
        <begin position="104"/>
        <end position="125"/>
    </location>
</feature>
<gene>
    <name evidence="2" type="ORF">RCO7_01367</name>
</gene>
<feature type="compositionally biased region" description="Low complexity" evidence="1">
    <location>
        <begin position="106"/>
        <end position="118"/>
    </location>
</feature>
<evidence type="ECO:0000313" key="2">
    <source>
        <dbReference type="EMBL" id="CZS90985.1"/>
    </source>
</evidence>
<comment type="caution">
    <text evidence="2">The sequence shown here is derived from an EMBL/GenBank/DDBJ whole genome shotgun (WGS) entry which is preliminary data.</text>
</comment>
<protein>
    <submittedName>
        <fullName evidence="2">Uncharacterized protein</fullName>
    </submittedName>
</protein>
<feature type="compositionally biased region" description="Basic residues" evidence="1">
    <location>
        <begin position="233"/>
        <end position="243"/>
    </location>
</feature>
<accession>A0A1E1JYN1</accession>
<evidence type="ECO:0000256" key="1">
    <source>
        <dbReference type="SAM" id="MobiDB-lite"/>
    </source>
</evidence>
<feature type="compositionally biased region" description="Basic and acidic residues" evidence="1">
    <location>
        <begin position="175"/>
        <end position="188"/>
    </location>
</feature>
<proteinExistence type="predicted"/>
<feature type="compositionally biased region" description="Acidic residues" evidence="1">
    <location>
        <begin position="199"/>
        <end position="209"/>
    </location>
</feature>
<evidence type="ECO:0000313" key="3">
    <source>
        <dbReference type="Proteomes" id="UP000178129"/>
    </source>
</evidence>
<dbReference type="Proteomes" id="UP000178129">
    <property type="component" value="Unassembled WGS sequence"/>
</dbReference>
<organism evidence="2 3">
    <name type="scientific">Rhynchosporium graminicola</name>
    <dbReference type="NCBI Taxonomy" id="2792576"/>
    <lineage>
        <taxon>Eukaryota</taxon>
        <taxon>Fungi</taxon>
        <taxon>Dikarya</taxon>
        <taxon>Ascomycota</taxon>
        <taxon>Pezizomycotina</taxon>
        <taxon>Leotiomycetes</taxon>
        <taxon>Helotiales</taxon>
        <taxon>Ploettnerulaceae</taxon>
        <taxon>Rhynchosporium</taxon>
    </lineage>
</organism>
<dbReference type="AlphaFoldDB" id="A0A1E1JYN1"/>
<name>A0A1E1JYN1_9HELO</name>